<dbReference type="Proteomes" id="UP000565723">
    <property type="component" value="Unassembled WGS sequence"/>
</dbReference>
<evidence type="ECO:0000256" key="2">
    <source>
        <dbReference type="ARBA" id="ARBA00023043"/>
    </source>
</evidence>
<dbReference type="InterPro" id="IPR002110">
    <property type="entry name" value="Ankyrin_rpt"/>
</dbReference>
<dbReference type="Pfam" id="PF00023">
    <property type="entry name" value="Ank"/>
    <property type="match status" value="1"/>
</dbReference>
<reference evidence="4 5" key="1">
    <citation type="journal article" date="2020" name="Proc. Natl. Acad. Sci. U.S.A.">
        <title>Ecological drivers of bacterial community assembly in synthetic phycospheres.</title>
        <authorList>
            <person name="Fu H."/>
            <person name="Uchimiya M."/>
            <person name="Gore J."/>
            <person name="Moran M.A."/>
        </authorList>
    </citation>
    <scope>NUCLEOTIDE SEQUENCE [LARGE SCALE GENOMIC DNA]</scope>
    <source>
        <strain evidence="4">HF-Din03</strain>
    </source>
</reference>
<keyword evidence="2 3" id="KW-0040">ANK repeat</keyword>
<gene>
    <name evidence="4" type="ORF">HW564_01050</name>
</gene>
<keyword evidence="1" id="KW-0677">Repeat</keyword>
<name>A0A850LCL7_9RHOB</name>
<proteinExistence type="predicted"/>
<dbReference type="RefSeq" id="WP_011046376.1">
    <property type="nucleotide sequence ID" value="NZ_CP076685.1"/>
</dbReference>
<dbReference type="SMART" id="SM00248">
    <property type="entry name" value="ANK"/>
    <property type="match status" value="7"/>
</dbReference>
<feature type="repeat" description="ANK" evidence="3">
    <location>
        <begin position="288"/>
        <end position="317"/>
    </location>
</feature>
<protein>
    <submittedName>
        <fullName evidence="4">Ankyrin repeat domain-containing protein</fullName>
    </submittedName>
</protein>
<dbReference type="InterPro" id="IPR050745">
    <property type="entry name" value="Multifunctional_regulatory"/>
</dbReference>
<evidence type="ECO:0000313" key="4">
    <source>
        <dbReference type="EMBL" id="NVK95489.1"/>
    </source>
</evidence>
<dbReference type="PANTHER" id="PTHR24189">
    <property type="entry name" value="MYOTROPHIN"/>
    <property type="match status" value="1"/>
</dbReference>
<organism evidence="4 5">
    <name type="scientific">Ruegeria pomeroyi</name>
    <dbReference type="NCBI Taxonomy" id="89184"/>
    <lineage>
        <taxon>Bacteria</taxon>
        <taxon>Pseudomonadati</taxon>
        <taxon>Pseudomonadota</taxon>
        <taxon>Alphaproteobacteria</taxon>
        <taxon>Rhodobacterales</taxon>
        <taxon>Roseobacteraceae</taxon>
        <taxon>Ruegeria</taxon>
    </lineage>
</organism>
<feature type="repeat" description="ANK" evidence="3">
    <location>
        <begin position="243"/>
        <end position="275"/>
    </location>
</feature>
<dbReference type="Gene3D" id="1.25.40.20">
    <property type="entry name" value="Ankyrin repeat-containing domain"/>
    <property type="match status" value="2"/>
</dbReference>
<dbReference type="PANTHER" id="PTHR24189:SF50">
    <property type="entry name" value="ANKYRIN REPEAT AND SOCS BOX PROTEIN 2"/>
    <property type="match status" value="1"/>
</dbReference>
<comment type="caution">
    <text evidence="4">The sequence shown here is derived from an EMBL/GenBank/DDBJ whole genome shotgun (WGS) entry which is preliminary data.</text>
</comment>
<evidence type="ECO:0000313" key="5">
    <source>
        <dbReference type="Proteomes" id="UP000565723"/>
    </source>
</evidence>
<dbReference type="Pfam" id="PF12796">
    <property type="entry name" value="Ank_2"/>
    <property type="match status" value="1"/>
</dbReference>
<dbReference type="InterPro" id="IPR036770">
    <property type="entry name" value="Ankyrin_rpt-contain_sf"/>
</dbReference>
<sequence length="513" mass="56444">MTKSLDQLRRDAKALGKAVADGDKGARLRVQGILTDPKQGSYKHADFLHVIARETGFATWPALKLAVETEGMDRAQKQGRLRWALYNGSPMTVNHLLREDPSLPEGQVPLLVALYDVEGMREILARDPDAATRDYPPRRPMCHLAFSKHIKSQPEKQADMLAMADLLLAHGANVNDSFPSAPDTDHRLSALYGAIGHADNPALARWLLEHGADPNDNESLYHSTECGHVESLRLLLTHGANPMGTNALPRAIDFDNTEMVRLLLEHGANPNEGSSPHPSGEPTLVIPALHQAARRLASAEIAQLLLQHGADPSARNRGHTPYAFARVFGNTAVAEVLEQAGARTDLTVPEEILVRAADGTNSTHDRIDMQQIPEEMKYLLCRLVWREGTLAHMQRLVAMGFDPNSPDEMGMPPLHLAGWEGMTEVMAYFLEQSPDLDHINEYGGTLLSTIVHGSENCPQRHRRDHIECARMALERGVELPQKAATYATVPEMSAFLADWAESHPSQVVVHGVV</sequence>
<dbReference type="OMA" id="NQAVFRG"/>
<accession>A0A850LCL7</accession>
<feature type="repeat" description="ANK" evidence="3">
    <location>
        <begin position="409"/>
        <end position="441"/>
    </location>
</feature>
<dbReference type="PROSITE" id="PS50297">
    <property type="entry name" value="ANK_REP_REGION"/>
    <property type="match status" value="1"/>
</dbReference>
<dbReference type="EMBL" id="JABXIY010000003">
    <property type="protein sequence ID" value="NVK95489.1"/>
    <property type="molecule type" value="Genomic_DNA"/>
</dbReference>
<dbReference type="SUPFAM" id="SSF48403">
    <property type="entry name" value="Ankyrin repeat"/>
    <property type="match status" value="2"/>
</dbReference>
<dbReference type="AlphaFoldDB" id="A0A850LCL7"/>
<dbReference type="PROSITE" id="PS50088">
    <property type="entry name" value="ANK_REPEAT"/>
    <property type="match status" value="3"/>
</dbReference>
<evidence type="ECO:0000256" key="3">
    <source>
        <dbReference type="PROSITE-ProRule" id="PRU00023"/>
    </source>
</evidence>
<evidence type="ECO:0000256" key="1">
    <source>
        <dbReference type="ARBA" id="ARBA00022737"/>
    </source>
</evidence>